<sequence length="81" mass="9128">MVNTQADSSASGYREELHQKITQRNHDDKAASTSPIAPMQKQHVQPMLMHITRVISSQHAQADIQVDPQTTHYGQDHQPTQ</sequence>
<organism evidence="1 2">
    <name type="scientific">Panagrolaimus sp. ES5</name>
    <dbReference type="NCBI Taxonomy" id="591445"/>
    <lineage>
        <taxon>Eukaryota</taxon>
        <taxon>Metazoa</taxon>
        <taxon>Ecdysozoa</taxon>
        <taxon>Nematoda</taxon>
        <taxon>Chromadorea</taxon>
        <taxon>Rhabditida</taxon>
        <taxon>Tylenchina</taxon>
        <taxon>Panagrolaimomorpha</taxon>
        <taxon>Panagrolaimoidea</taxon>
        <taxon>Panagrolaimidae</taxon>
        <taxon>Panagrolaimus</taxon>
    </lineage>
</organism>
<protein>
    <submittedName>
        <fullName evidence="2">Uncharacterized protein</fullName>
    </submittedName>
</protein>
<name>A0AC34GFR2_9BILA</name>
<reference evidence="2" key="1">
    <citation type="submission" date="2022-11" db="UniProtKB">
        <authorList>
            <consortium name="WormBaseParasite"/>
        </authorList>
    </citation>
    <scope>IDENTIFICATION</scope>
</reference>
<dbReference type="WBParaSite" id="ES5_v2.g28461.t1">
    <property type="protein sequence ID" value="ES5_v2.g28461.t1"/>
    <property type="gene ID" value="ES5_v2.g28461"/>
</dbReference>
<proteinExistence type="predicted"/>
<evidence type="ECO:0000313" key="2">
    <source>
        <dbReference type="WBParaSite" id="ES5_v2.g28461.t1"/>
    </source>
</evidence>
<accession>A0AC34GFR2</accession>
<evidence type="ECO:0000313" key="1">
    <source>
        <dbReference type="Proteomes" id="UP000887579"/>
    </source>
</evidence>
<dbReference type="Proteomes" id="UP000887579">
    <property type="component" value="Unplaced"/>
</dbReference>